<dbReference type="InterPro" id="IPR036770">
    <property type="entry name" value="Ankyrin_rpt-contain_sf"/>
</dbReference>
<evidence type="ECO:0000313" key="5">
    <source>
        <dbReference type="RefSeq" id="XP_036355986.1"/>
    </source>
</evidence>
<dbReference type="SUPFAM" id="SSF47986">
    <property type="entry name" value="DEATH domain"/>
    <property type="match status" value="1"/>
</dbReference>
<dbReference type="PROSITE" id="PS50088">
    <property type="entry name" value="ANK_REPEAT"/>
    <property type="match status" value="3"/>
</dbReference>
<protein>
    <submittedName>
        <fullName evidence="5">E3 ubiquitin-protein ligase MIB1-like</fullName>
    </submittedName>
</protein>
<keyword evidence="1" id="KW-0677">Repeat</keyword>
<accession>A0A7E6EK43</accession>
<feature type="repeat" description="ANK" evidence="3">
    <location>
        <begin position="98"/>
        <end position="130"/>
    </location>
</feature>
<evidence type="ECO:0000256" key="1">
    <source>
        <dbReference type="ARBA" id="ARBA00022737"/>
    </source>
</evidence>
<dbReference type="SUPFAM" id="SSF48403">
    <property type="entry name" value="Ankyrin repeat"/>
    <property type="match status" value="1"/>
</dbReference>
<feature type="repeat" description="ANK" evidence="3">
    <location>
        <begin position="30"/>
        <end position="63"/>
    </location>
</feature>
<dbReference type="SMART" id="SM00248">
    <property type="entry name" value="ANK"/>
    <property type="match status" value="4"/>
</dbReference>
<keyword evidence="4" id="KW-1185">Reference proteome</keyword>
<dbReference type="InterPro" id="IPR002110">
    <property type="entry name" value="Ankyrin_rpt"/>
</dbReference>
<dbReference type="Gene3D" id="1.10.533.10">
    <property type="entry name" value="Death Domain, Fas"/>
    <property type="match status" value="1"/>
</dbReference>
<dbReference type="PANTHER" id="PTHR24198:SF165">
    <property type="entry name" value="ANKYRIN REPEAT-CONTAINING PROTEIN-RELATED"/>
    <property type="match status" value="1"/>
</dbReference>
<dbReference type="RefSeq" id="XP_036355986.1">
    <property type="nucleotide sequence ID" value="XM_036500093.1"/>
</dbReference>
<keyword evidence="2 3" id="KW-0040">ANK repeat</keyword>
<evidence type="ECO:0000313" key="4">
    <source>
        <dbReference type="Proteomes" id="UP000515154"/>
    </source>
</evidence>
<dbReference type="Gene3D" id="3.30.40.10">
    <property type="entry name" value="Zinc/RING finger domain, C3HC4 (zinc finger)"/>
    <property type="match status" value="1"/>
</dbReference>
<dbReference type="AlphaFoldDB" id="A0A7E6EK43"/>
<dbReference type="CDD" id="cd01670">
    <property type="entry name" value="Death"/>
    <property type="match status" value="1"/>
</dbReference>
<dbReference type="GO" id="GO:0005737">
    <property type="term" value="C:cytoplasm"/>
    <property type="evidence" value="ECO:0007669"/>
    <property type="project" value="TreeGrafter"/>
</dbReference>
<dbReference type="Pfam" id="PF00023">
    <property type="entry name" value="Ank"/>
    <property type="match status" value="1"/>
</dbReference>
<proteinExistence type="predicted"/>
<dbReference type="InterPro" id="IPR013083">
    <property type="entry name" value="Znf_RING/FYVE/PHD"/>
</dbReference>
<gene>
    <name evidence="5" type="primary">LOC118761905</name>
</gene>
<evidence type="ECO:0000256" key="2">
    <source>
        <dbReference type="ARBA" id="ARBA00023043"/>
    </source>
</evidence>
<organism evidence="4 5">
    <name type="scientific">Octopus sinensis</name>
    <name type="common">East Asian common octopus</name>
    <dbReference type="NCBI Taxonomy" id="2607531"/>
    <lineage>
        <taxon>Eukaryota</taxon>
        <taxon>Metazoa</taxon>
        <taxon>Spiralia</taxon>
        <taxon>Lophotrochozoa</taxon>
        <taxon>Mollusca</taxon>
        <taxon>Cephalopoda</taxon>
        <taxon>Coleoidea</taxon>
        <taxon>Octopodiformes</taxon>
        <taxon>Octopoda</taxon>
        <taxon>Incirrata</taxon>
        <taxon>Octopodidae</taxon>
        <taxon>Octopus</taxon>
    </lineage>
</organism>
<dbReference type="Pfam" id="PF12796">
    <property type="entry name" value="Ank_2"/>
    <property type="match status" value="1"/>
</dbReference>
<dbReference type="Gene3D" id="1.25.40.20">
    <property type="entry name" value="Ankyrin repeat-containing domain"/>
    <property type="match status" value="2"/>
</dbReference>
<dbReference type="InterPro" id="IPR011029">
    <property type="entry name" value="DEATH-like_dom_sf"/>
</dbReference>
<dbReference type="PANTHER" id="PTHR24198">
    <property type="entry name" value="ANKYRIN REPEAT AND PROTEIN KINASE DOMAIN-CONTAINING PROTEIN"/>
    <property type="match status" value="1"/>
</dbReference>
<reference evidence="5" key="1">
    <citation type="submission" date="2025-08" db="UniProtKB">
        <authorList>
            <consortium name="RefSeq"/>
        </authorList>
    </citation>
    <scope>IDENTIFICATION</scope>
</reference>
<dbReference type="KEGG" id="osn:118761905"/>
<name>A0A7E6EK43_9MOLL</name>
<evidence type="ECO:0000256" key="3">
    <source>
        <dbReference type="PROSITE-ProRule" id="PRU00023"/>
    </source>
</evidence>
<dbReference type="PROSITE" id="PS50297">
    <property type="entry name" value="ANK_REP_REGION"/>
    <property type="match status" value="3"/>
</dbReference>
<sequence>MFLSFTLSDRHHAVEILLSRGSEVNARSNDGQTPLHRACWCGHLHTVDILLGHNGIDVNVVDKNGDTPLHVAVWRRWYKVVCLMLNQGSVQLDIQNKKKMTPLLEAVSRGHLGMTHKLIALGANMNAVDGDGNSCLHIAVKTEVFNSEDAPMDLLNKCCTALNLNMDERLSGVVVARYLASQGADFHHKNNNNNTPLDLIKDPNLRKKLEAFSQPQSRLCEENMATVRLQPWGDLVLCENCSSEMTFKRCPMCQDYTLSKREFARPIFEDKEVQTVEEPRESPVLKERDLLRVAKRLGRDWWQVAIFLEVDTTELKIDDESIVTVKQGYLMLNEWLKNCDPETRTHATLSAALEEAECFTAMECLSLDAK</sequence>
<dbReference type="Proteomes" id="UP000515154">
    <property type="component" value="Unplaced"/>
</dbReference>
<feature type="repeat" description="ANK" evidence="3">
    <location>
        <begin position="64"/>
        <end position="89"/>
    </location>
</feature>